<keyword evidence="1" id="KW-0812">Transmembrane</keyword>
<feature type="transmembrane region" description="Helical" evidence="1">
    <location>
        <begin position="12"/>
        <end position="31"/>
    </location>
</feature>
<dbReference type="EMBL" id="MK814615">
    <property type="protein sequence ID" value="QCI04783.1"/>
    <property type="molecule type" value="Genomic_DNA"/>
</dbReference>
<feature type="transmembrane region" description="Helical" evidence="1">
    <location>
        <begin position="147"/>
        <end position="168"/>
    </location>
</feature>
<reference evidence="2" key="1">
    <citation type="journal article" date="2019" name="Mol. Phylogenet. Evol.">
        <title>Morphological evolution and classification of the red algal order Ceramiales inferred using plastid phylogenomics.</title>
        <authorList>
            <person name="Diaz-Tapia P."/>
            <person name="Pasella M.M."/>
            <person name="Verbruggen H."/>
            <person name="Maggs C.A."/>
        </authorList>
    </citation>
    <scope>NUCLEOTIDE SEQUENCE</scope>
    <source>
        <strain evidence="2">PD2926</strain>
    </source>
</reference>
<accession>A0A4D6WMM5</accession>
<sequence>MIFFMLYILLPYHTNMVILIHFYITFCIYMVMHPKNAYIKIIYLPYIILYIIYLIYNHNVNLYQLSNIKIPYNINILRIKHSNFYGQEQNTVKIKYIIYKIPTFVIRIISITSIHFMIFAILKYVFGLEYIITKILTLYIIPFTNQYTNYSIIIVLSLALQIFGRAMITLNRILESFKLRFSTSQNPNNIINIYYKVLKSYYVAIYYDINNISYILWNKTVSDKNFYL</sequence>
<feature type="transmembrane region" description="Helical" evidence="1">
    <location>
        <begin position="37"/>
        <end position="56"/>
    </location>
</feature>
<evidence type="ECO:0000313" key="2">
    <source>
        <dbReference type="EMBL" id="QCI04783.1"/>
    </source>
</evidence>
<organism evidence="2">
    <name type="scientific">Bornetia secundiflora</name>
    <dbReference type="NCBI Taxonomy" id="2575637"/>
    <lineage>
        <taxon>Eukaryota</taxon>
        <taxon>Rhodophyta</taxon>
        <taxon>Florideophyceae</taxon>
        <taxon>Rhodymeniophycidae</taxon>
        <taxon>Ceramiales</taxon>
        <taxon>Wrangeliaceae</taxon>
        <taxon>Bornetia</taxon>
    </lineage>
</organism>
<proteinExistence type="predicted"/>
<keyword evidence="2" id="KW-0934">Plastid</keyword>
<protein>
    <submittedName>
        <fullName evidence="2">Uncharacterized protein</fullName>
    </submittedName>
</protein>
<evidence type="ECO:0000256" key="1">
    <source>
        <dbReference type="SAM" id="Phobius"/>
    </source>
</evidence>
<reference evidence="2" key="2">
    <citation type="submission" date="2019-04" db="EMBL/GenBank/DDBJ databases">
        <authorList>
            <person name="Pasella M."/>
        </authorList>
    </citation>
    <scope>NUCLEOTIDE SEQUENCE</scope>
    <source>
        <strain evidence="2">PD2926</strain>
    </source>
</reference>
<keyword evidence="1" id="KW-0472">Membrane</keyword>
<gene>
    <name evidence="2" type="primary">orf228</name>
</gene>
<dbReference type="AlphaFoldDB" id="A0A4D6WMM5"/>
<feature type="transmembrane region" description="Helical" evidence="1">
    <location>
        <begin position="104"/>
        <end position="127"/>
    </location>
</feature>
<name>A0A4D6WMM5_9FLOR</name>
<geneLocation type="plastid" evidence="2"/>
<keyword evidence="1" id="KW-1133">Transmembrane helix</keyword>